<accession>A0A382IC61</accession>
<organism evidence="1">
    <name type="scientific">marine metagenome</name>
    <dbReference type="NCBI Taxonomy" id="408172"/>
    <lineage>
        <taxon>unclassified sequences</taxon>
        <taxon>metagenomes</taxon>
        <taxon>ecological metagenomes</taxon>
    </lineage>
</organism>
<gene>
    <name evidence="1" type="ORF">METZ01_LOCUS250148</name>
</gene>
<name>A0A382IC61_9ZZZZ</name>
<sequence>MKWLDKKGWKTDEKLGVHIGVHQPRKSGEIG</sequence>
<evidence type="ECO:0000313" key="1">
    <source>
        <dbReference type="EMBL" id="SVB97294.1"/>
    </source>
</evidence>
<dbReference type="AlphaFoldDB" id="A0A382IC61"/>
<reference evidence="1" key="1">
    <citation type="submission" date="2018-05" db="EMBL/GenBank/DDBJ databases">
        <authorList>
            <person name="Lanie J.A."/>
            <person name="Ng W.-L."/>
            <person name="Kazmierczak K.M."/>
            <person name="Andrzejewski T.M."/>
            <person name="Davidsen T.M."/>
            <person name="Wayne K.J."/>
            <person name="Tettelin H."/>
            <person name="Glass J.I."/>
            <person name="Rusch D."/>
            <person name="Podicherti R."/>
            <person name="Tsui H.-C.T."/>
            <person name="Winkler M.E."/>
        </authorList>
    </citation>
    <scope>NUCLEOTIDE SEQUENCE</scope>
</reference>
<dbReference type="EMBL" id="UINC01066509">
    <property type="protein sequence ID" value="SVB97294.1"/>
    <property type="molecule type" value="Genomic_DNA"/>
</dbReference>
<protein>
    <submittedName>
        <fullName evidence="1">Uncharacterized protein</fullName>
    </submittedName>
</protein>
<proteinExistence type="predicted"/>